<keyword evidence="2" id="KW-1185">Reference proteome</keyword>
<protein>
    <submittedName>
        <fullName evidence="1">Uncharacterized protein</fullName>
    </submittedName>
</protein>
<evidence type="ECO:0000313" key="1">
    <source>
        <dbReference type="EMBL" id="WZC50583.1"/>
    </source>
</evidence>
<proteinExistence type="predicted"/>
<sequence>MSYIDNIPSARPILPNEMSQINANDIPLAEEVSNLGSQPFQPNEGRRPAGRLRQAGNRALSKASAFKDMVFSKFGRDHGDAQRLPKLKWKQLPEPNQQRVNALTERGPLEISQMLDATDTAGGLDQDILTMRHPKIELLQEQMKESKPFLAAMTRLKDMGVTLVFDGTGDTLGLGIRDRVFIDQDGTRKIKIATGTEESDAQFAKRVAEDALTVLASLQTSDFATTKAATYLGAIRQDLDAAEQ</sequence>
<gene>
    <name evidence="1" type="ORF">AABB29_08195</name>
</gene>
<reference evidence="2" key="1">
    <citation type="submission" date="2024-04" db="EMBL/GenBank/DDBJ databases">
        <title>Phylogenomic analyses of a clade within the roseobacter group suggest taxonomic reassignments of species of the genera Aestuariivita, Citreicella, Loktanella, Nautella, Pelagibaca, Ruegeria, Thalassobius, Thiobacimonas and Tropicibacter, and the proposal o.</title>
        <authorList>
            <person name="Jeon C.O."/>
        </authorList>
    </citation>
    <scope>NUCLEOTIDE SEQUENCE [LARGE SCALE GENOMIC DNA]</scope>
    <source>
        <strain evidence="2">BS5-3</strain>
    </source>
</reference>
<dbReference type="EMBL" id="CP150951">
    <property type="protein sequence ID" value="WZC50583.1"/>
    <property type="molecule type" value="Genomic_DNA"/>
</dbReference>
<dbReference type="Proteomes" id="UP001440612">
    <property type="component" value="Chromosome"/>
</dbReference>
<name>A0ABZ2V8Y0_9RHOB</name>
<dbReference type="RefSeq" id="WP_341368685.1">
    <property type="nucleotide sequence ID" value="NZ_CP150951.2"/>
</dbReference>
<evidence type="ECO:0000313" key="2">
    <source>
        <dbReference type="Proteomes" id="UP001440612"/>
    </source>
</evidence>
<organism evidence="1 2">
    <name type="scientific">Yoonia phaeophyticola</name>
    <dbReference type="NCBI Taxonomy" id="3137369"/>
    <lineage>
        <taxon>Bacteria</taxon>
        <taxon>Pseudomonadati</taxon>
        <taxon>Pseudomonadota</taxon>
        <taxon>Alphaproteobacteria</taxon>
        <taxon>Rhodobacterales</taxon>
        <taxon>Paracoccaceae</taxon>
        <taxon>Yoonia</taxon>
    </lineage>
</organism>
<accession>A0ABZ2V8Y0</accession>